<keyword evidence="4" id="KW-1185">Reference proteome</keyword>
<accession>A0ABY4BNS1</accession>
<evidence type="ECO:0008006" key="5">
    <source>
        <dbReference type="Google" id="ProtNLM"/>
    </source>
</evidence>
<feature type="region of interest" description="Disordered" evidence="1">
    <location>
        <begin position="67"/>
        <end position="109"/>
    </location>
</feature>
<evidence type="ECO:0000256" key="2">
    <source>
        <dbReference type="SAM" id="SignalP"/>
    </source>
</evidence>
<evidence type="ECO:0000256" key="1">
    <source>
        <dbReference type="SAM" id="MobiDB-lite"/>
    </source>
</evidence>
<dbReference type="EMBL" id="CP094529">
    <property type="protein sequence ID" value="UOE38245.1"/>
    <property type="molecule type" value="Genomic_DNA"/>
</dbReference>
<protein>
    <recommendedName>
        <fullName evidence="5">Lipoprotein</fullName>
    </recommendedName>
</protein>
<proteinExistence type="predicted"/>
<name>A0ABY4BNS1_9FLAO</name>
<reference evidence="3 4" key="1">
    <citation type="submission" date="2022-03" db="EMBL/GenBank/DDBJ databases">
        <title>Chryseobacterium sp. isolated from the Andong Sikhe.</title>
        <authorList>
            <person name="Won M."/>
            <person name="Kim S.-J."/>
            <person name="Kwon S.-W."/>
        </authorList>
    </citation>
    <scope>NUCLEOTIDE SEQUENCE [LARGE SCALE GENOMIC DNA]</scope>
    <source>
        <strain evidence="3 4">ADR-1</strain>
    </source>
</reference>
<evidence type="ECO:0000313" key="3">
    <source>
        <dbReference type="EMBL" id="UOE38245.1"/>
    </source>
</evidence>
<gene>
    <name evidence="3" type="ORF">MTP08_00265</name>
</gene>
<keyword evidence="2" id="KW-0732">Signal</keyword>
<evidence type="ECO:0000313" key="4">
    <source>
        <dbReference type="Proteomes" id="UP000831068"/>
    </source>
</evidence>
<feature type="chain" id="PRO_5045306508" description="Lipoprotein" evidence="2">
    <location>
        <begin position="24"/>
        <end position="109"/>
    </location>
</feature>
<feature type="compositionally biased region" description="Basic and acidic residues" evidence="1">
    <location>
        <begin position="74"/>
        <end position="109"/>
    </location>
</feature>
<organism evidence="3 4">
    <name type="scientific">Chryseobacterium oryzae</name>
    <dbReference type="NCBI Taxonomy" id="2929799"/>
    <lineage>
        <taxon>Bacteria</taxon>
        <taxon>Pseudomonadati</taxon>
        <taxon>Bacteroidota</taxon>
        <taxon>Flavobacteriia</taxon>
        <taxon>Flavobacteriales</taxon>
        <taxon>Weeksellaceae</taxon>
        <taxon>Chryseobacterium group</taxon>
        <taxon>Chryseobacterium</taxon>
    </lineage>
</organism>
<feature type="signal peptide" evidence="2">
    <location>
        <begin position="1"/>
        <end position="23"/>
    </location>
</feature>
<dbReference type="Proteomes" id="UP000831068">
    <property type="component" value="Chromosome"/>
</dbReference>
<dbReference type="RefSeq" id="WP_243576553.1">
    <property type="nucleotide sequence ID" value="NZ_CP094529.1"/>
</dbReference>
<sequence>MKRLFIILFSALLLHACSKRLPATEANETISQPHYDTMAVDSFSNGAVSVDVARQIRMSSQKYKDSVKQALKVQQEEKRIKDEVDKENKKKTEEEKNKNTEKPLKESNQ</sequence>